<dbReference type="VEuPathDB" id="FungiDB:PV10_07361"/>
<dbReference type="InterPro" id="IPR001563">
    <property type="entry name" value="Peptidase_S10"/>
</dbReference>
<dbReference type="GO" id="GO:0006508">
    <property type="term" value="P:proteolysis"/>
    <property type="evidence" value="ECO:0007669"/>
    <property type="project" value="UniProtKB-KW"/>
</dbReference>
<comment type="similarity">
    <text evidence="1">Belongs to the peptidase S10 family.</text>
</comment>
<proteinExistence type="inferred from homology"/>
<keyword evidence="4 8" id="KW-0732">Signal</keyword>
<evidence type="ECO:0000256" key="1">
    <source>
        <dbReference type="ARBA" id="ARBA00009431"/>
    </source>
</evidence>
<dbReference type="GO" id="GO:0000324">
    <property type="term" value="C:fungal-type vacuole"/>
    <property type="evidence" value="ECO:0007669"/>
    <property type="project" value="TreeGrafter"/>
</dbReference>
<dbReference type="Pfam" id="PF00450">
    <property type="entry name" value="Peptidase_S10"/>
    <property type="match status" value="1"/>
</dbReference>
<dbReference type="GO" id="GO:0004185">
    <property type="term" value="F:serine-type carboxypeptidase activity"/>
    <property type="evidence" value="ECO:0007669"/>
    <property type="project" value="InterPro"/>
</dbReference>
<keyword evidence="5" id="KW-0378">Hydrolase</keyword>
<evidence type="ECO:0000256" key="4">
    <source>
        <dbReference type="ARBA" id="ARBA00022729"/>
    </source>
</evidence>
<keyword evidence="6" id="KW-0325">Glycoprotein</keyword>
<reference evidence="9 10" key="1">
    <citation type="submission" date="2017-03" db="EMBL/GenBank/DDBJ databases">
        <title>Genomes of endolithic fungi from Antarctica.</title>
        <authorList>
            <person name="Coleine C."/>
            <person name="Masonjones S."/>
            <person name="Stajich J.E."/>
        </authorList>
    </citation>
    <scope>NUCLEOTIDE SEQUENCE [LARGE SCALE GENOMIC DNA]</scope>
    <source>
        <strain evidence="9 10">CCFEE 6314</strain>
    </source>
</reference>
<protein>
    <recommendedName>
        <fullName evidence="11">Carboxypeptidase</fullName>
    </recommendedName>
</protein>
<dbReference type="EMBL" id="NAJM01000003">
    <property type="protein sequence ID" value="RVX74826.1"/>
    <property type="molecule type" value="Genomic_DNA"/>
</dbReference>
<feature type="signal peptide" evidence="8">
    <location>
        <begin position="1"/>
        <end position="18"/>
    </location>
</feature>
<gene>
    <name evidence="9" type="ORF">B0A52_01103</name>
</gene>
<evidence type="ECO:0000256" key="5">
    <source>
        <dbReference type="ARBA" id="ARBA00022801"/>
    </source>
</evidence>
<keyword evidence="3" id="KW-0645">Protease</keyword>
<dbReference type="PANTHER" id="PTHR11802">
    <property type="entry name" value="SERINE PROTEASE FAMILY S10 SERINE CARBOXYPEPTIDASE"/>
    <property type="match status" value="1"/>
</dbReference>
<dbReference type="Proteomes" id="UP000288859">
    <property type="component" value="Unassembled WGS sequence"/>
</dbReference>
<evidence type="ECO:0000256" key="3">
    <source>
        <dbReference type="ARBA" id="ARBA00022670"/>
    </source>
</evidence>
<keyword evidence="2" id="KW-0121">Carboxypeptidase</keyword>
<dbReference type="AlphaFoldDB" id="A0A438NGJ4"/>
<organism evidence="9 10">
    <name type="scientific">Exophiala mesophila</name>
    <name type="common">Black yeast-like fungus</name>
    <dbReference type="NCBI Taxonomy" id="212818"/>
    <lineage>
        <taxon>Eukaryota</taxon>
        <taxon>Fungi</taxon>
        <taxon>Dikarya</taxon>
        <taxon>Ascomycota</taxon>
        <taxon>Pezizomycotina</taxon>
        <taxon>Eurotiomycetes</taxon>
        <taxon>Chaetothyriomycetidae</taxon>
        <taxon>Chaetothyriales</taxon>
        <taxon>Herpotrichiellaceae</taxon>
        <taxon>Exophiala</taxon>
    </lineage>
</organism>
<evidence type="ECO:0000256" key="6">
    <source>
        <dbReference type="ARBA" id="ARBA00023180"/>
    </source>
</evidence>
<dbReference type="PANTHER" id="PTHR11802:SF189">
    <property type="entry name" value="CARBOXYPEPTIDASE"/>
    <property type="match status" value="1"/>
</dbReference>
<feature type="region of interest" description="Disordered" evidence="7">
    <location>
        <begin position="594"/>
        <end position="647"/>
    </location>
</feature>
<sequence>MFASRSAAFLLLSSIAHAQFPSLPDDVIVIDSELTPEVKLSYKQTDLCETTPGVRSFAGYVHLPSSALSDMEFDFPLNTFFLYFEARNNSENAPLVIYLAGGPGESSAFTAMNSEGGPCYVNLDGNSTTLNPWSLNNHANMLYIDQPVGAGFSYTTLVNATYSLANNEIVPLSEYDGDIPESNEAFGQGTYTDPTVYATTNTSVSTALALWHFAEHWLSEFPEYTSSNKKIGVWANSAGGVWAPETAALFDQKLKASNTNSPLSEWSVDNLGITNGMIDLLEELPFWASFPYNNTYRPLISEEMFASAEGNFTKEDGCRDLILQCRAAALEGDPEDFGTNEDVNTLCTGATGLCLQEVGFTVLNAQRSPFDIAVSTEDTEGSDPCPFYLPVHTFLNQEWTQKALGVPLNFTYISEAVLRSFTLSEKEVPPKGTGDFVRTTKANLEYALQNDIKVALVYGDRDSRCPWTGGEHTSLVANHSGQAQFAAAGYEFIDTNGTYQGGVVRQHDKFSFSRVFMAGHAVNAYQPETVEKIFQRTLAGQDVATGSRLVDRRYSTQGPSSSLGMFNGTLEEAPPTCMVLGAFQSENPWAPILALMGDGQDDEDQSGTDSGDSSGNSTGGNSSGDNSSSGGGGGGDGDGDGEPSMSVRTEPAVVLALLLSGAAAISHMI</sequence>
<dbReference type="PRINTS" id="PR00724">
    <property type="entry name" value="CRBOXYPTASEC"/>
</dbReference>
<evidence type="ECO:0008006" key="11">
    <source>
        <dbReference type="Google" id="ProtNLM"/>
    </source>
</evidence>
<dbReference type="InterPro" id="IPR029058">
    <property type="entry name" value="AB_hydrolase_fold"/>
</dbReference>
<dbReference type="Gene3D" id="3.40.50.1820">
    <property type="entry name" value="alpha/beta hydrolase"/>
    <property type="match status" value="1"/>
</dbReference>
<comment type="caution">
    <text evidence="9">The sequence shown here is derived from an EMBL/GenBank/DDBJ whole genome shotgun (WGS) entry which is preliminary data.</text>
</comment>
<evidence type="ECO:0000256" key="2">
    <source>
        <dbReference type="ARBA" id="ARBA00022645"/>
    </source>
</evidence>
<dbReference type="SUPFAM" id="SSF53474">
    <property type="entry name" value="alpha/beta-Hydrolases"/>
    <property type="match status" value="1"/>
</dbReference>
<evidence type="ECO:0000256" key="7">
    <source>
        <dbReference type="SAM" id="MobiDB-lite"/>
    </source>
</evidence>
<name>A0A438NGJ4_EXOME</name>
<feature type="chain" id="PRO_5019520122" description="Carboxypeptidase" evidence="8">
    <location>
        <begin position="19"/>
        <end position="669"/>
    </location>
</feature>
<evidence type="ECO:0000313" key="9">
    <source>
        <dbReference type="EMBL" id="RVX74826.1"/>
    </source>
</evidence>
<accession>A0A438NGJ4</accession>
<dbReference type="OrthoDB" id="443318at2759"/>
<evidence type="ECO:0000256" key="8">
    <source>
        <dbReference type="SAM" id="SignalP"/>
    </source>
</evidence>
<evidence type="ECO:0000313" key="10">
    <source>
        <dbReference type="Proteomes" id="UP000288859"/>
    </source>
</evidence>
<feature type="compositionally biased region" description="Low complexity" evidence="7">
    <location>
        <begin position="607"/>
        <end position="616"/>
    </location>
</feature>